<reference evidence="1 2" key="1">
    <citation type="submission" date="2020-11" db="EMBL/GenBank/DDBJ databases">
        <title>The genome sequence of Novosphingobium sp. 1Y9A.</title>
        <authorList>
            <person name="Liu Y."/>
        </authorList>
    </citation>
    <scope>NUCLEOTIDE SEQUENCE [LARGE SCALE GENOMIC DNA]</scope>
    <source>
        <strain evidence="1 2">1Y9A</strain>
    </source>
</reference>
<comment type="caution">
    <text evidence="1">The sequence shown here is derived from an EMBL/GenBank/DDBJ whole genome shotgun (WGS) entry which is preliminary data.</text>
</comment>
<evidence type="ECO:0000313" key="1">
    <source>
        <dbReference type="EMBL" id="MBF9151699.1"/>
    </source>
</evidence>
<dbReference type="RefSeq" id="WP_196276016.1">
    <property type="nucleotide sequence ID" value="NZ_JADQDC010000007.1"/>
</dbReference>
<name>A0ABS0HHG8_9SPHN</name>
<dbReference type="InterPro" id="IPR007948">
    <property type="entry name" value="DUF736"/>
</dbReference>
<dbReference type="Proteomes" id="UP000600799">
    <property type="component" value="Unassembled WGS sequence"/>
</dbReference>
<protein>
    <submittedName>
        <fullName evidence="1">DUF736 domain-containing protein</fullName>
    </submittedName>
</protein>
<keyword evidence="2" id="KW-1185">Reference proteome</keyword>
<accession>A0ABS0HHG8</accession>
<gene>
    <name evidence="1" type="ORF">I2488_11855</name>
</gene>
<dbReference type="EMBL" id="JADQDC010000007">
    <property type="protein sequence ID" value="MBF9151699.1"/>
    <property type="molecule type" value="Genomic_DNA"/>
</dbReference>
<dbReference type="Pfam" id="PF05284">
    <property type="entry name" value="DUF736"/>
    <property type="match status" value="1"/>
</dbReference>
<proteinExistence type="predicted"/>
<organism evidence="1 2">
    <name type="scientific">Novosphingobium jiangmenense</name>
    <dbReference type="NCBI Taxonomy" id="2791981"/>
    <lineage>
        <taxon>Bacteria</taxon>
        <taxon>Pseudomonadati</taxon>
        <taxon>Pseudomonadota</taxon>
        <taxon>Alphaproteobacteria</taxon>
        <taxon>Sphingomonadales</taxon>
        <taxon>Sphingomonadaceae</taxon>
        <taxon>Novosphingobium</taxon>
    </lineage>
</organism>
<sequence length="109" mass="11827">MRIGTFVAAEGGYAGHLHTLSLDIDLVLVPADPSDSENAPDYRIIAGEDDEAKEIGAAWRRTGEKAGAYLTLQIDDPLFIQPLRANLFQGDGNAHVLVWSRPARRDAAN</sequence>
<evidence type="ECO:0000313" key="2">
    <source>
        <dbReference type="Proteomes" id="UP000600799"/>
    </source>
</evidence>